<evidence type="ECO:0000313" key="3">
    <source>
        <dbReference type="Proteomes" id="UP001595909"/>
    </source>
</evidence>
<feature type="region of interest" description="Disordered" evidence="1">
    <location>
        <begin position="73"/>
        <end position="102"/>
    </location>
</feature>
<proteinExistence type="predicted"/>
<dbReference type="Gene3D" id="2.30.110.10">
    <property type="entry name" value="Electron Transport, Fmn-binding Protein, Chain A"/>
    <property type="match status" value="1"/>
</dbReference>
<comment type="caution">
    <text evidence="2">The sequence shown here is derived from an EMBL/GenBank/DDBJ whole genome shotgun (WGS) entry which is preliminary data.</text>
</comment>
<dbReference type="InterPro" id="IPR024747">
    <property type="entry name" value="Pyridox_Oxase-rel"/>
</dbReference>
<evidence type="ECO:0000256" key="1">
    <source>
        <dbReference type="SAM" id="MobiDB-lite"/>
    </source>
</evidence>
<evidence type="ECO:0000313" key="2">
    <source>
        <dbReference type="EMBL" id="MFC4831275.1"/>
    </source>
</evidence>
<feature type="compositionally biased region" description="Basic and acidic residues" evidence="1">
    <location>
        <begin position="75"/>
        <end position="94"/>
    </location>
</feature>
<reference evidence="3" key="1">
    <citation type="journal article" date="2019" name="Int. J. Syst. Evol. Microbiol.">
        <title>The Global Catalogue of Microorganisms (GCM) 10K type strain sequencing project: providing services to taxonomists for standard genome sequencing and annotation.</title>
        <authorList>
            <consortium name="The Broad Institute Genomics Platform"/>
            <consortium name="The Broad Institute Genome Sequencing Center for Infectious Disease"/>
            <person name="Wu L."/>
            <person name="Ma J."/>
        </authorList>
    </citation>
    <scope>NUCLEOTIDE SEQUENCE [LARGE SCALE GENOMIC DNA]</scope>
    <source>
        <strain evidence="3">CCUG 50347</strain>
    </source>
</reference>
<dbReference type="RefSeq" id="WP_274186886.1">
    <property type="nucleotide sequence ID" value="NZ_BAABHN010000003.1"/>
</dbReference>
<accession>A0ABV9RG39</accession>
<organism evidence="2 3">
    <name type="scientific">Actinomycetospora chibensis</name>
    <dbReference type="NCBI Taxonomy" id="663606"/>
    <lineage>
        <taxon>Bacteria</taxon>
        <taxon>Bacillati</taxon>
        <taxon>Actinomycetota</taxon>
        <taxon>Actinomycetes</taxon>
        <taxon>Pseudonocardiales</taxon>
        <taxon>Pseudonocardiaceae</taxon>
        <taxon>Actinomycetospora</taxon>
    </lineage>
</organism>
<sequence>MPISYAYGDGCVYGHCAGGKKLDLMRARPEVCVEVEDVRGLTDWRSVIAQGRFEELSGDQADEAMQLLMRRFRRERPSRTALPDDGHGTTDHGHGAGTGAPVLYRIRLHSRTGRGETPR</sequence>
<dbReference type="EMBL" id="JBHSIM010000003">
    <property type="protein sequence ID" value="MFC4831275.1"/>
    <property type="molecule type" value="Genomic_DNA"/>
</dbReference>
<dbReference type="InterPro" id="IPR012349">
    <property type="entry name" value="Split_barrel_FMN-bd"/>
</dbReference>
<protein>
    <submittedName>
        <fullName evidence="2">Pyridoxamine 5'-phosphate oxidase family protein</fullName>
    </submittedName>
</protein>
<name>A0ABV9RG39_9PSEU</name>
<dbReference type="Proteomes" id="UP001595909">
    <property type="component" value="Unassembled WGS sequence"/>
</dbReference>
<keyword evidence="3" id="KW-1185">Reference proteome</keyword>
<dbReference type="Pfam" id="PF12900">
    <property type="entry name" value="Pyridox_ox_2"/>
    <property type="match status" value="1"/>
</dbReference>
<dbReference type="SUPFAM" id="SSF50475">
    <property type="entry name" value="FMN-binding split barrel"/>
    <property type="match status" value="1"/>
</dbReference>
<gene>
    <name evidence="2" type="ORF">ACFPEL_02525</name>
</gene>